<dbReference type="EMBL" id="BLXT01005767">
    <property type="protein sequence ID" value="GFO25678.1"/>
    <property type="molecule type" value="Genomic_DNA"/>
</dbReference>
<dbReference type="AlphaFoldDB" id="A0AAV4C3V6"/>
<evidence type="ECO:0000313" key="2">
    <source>
        <dbReference type="EMBL" id="GFO25678.1"/>
    </source>
</evidence>
<name>A0AAV4C3V6_9GAST</name>
<keyword evidence="3" id="KW-1185">Reference proteome</keyword>
<feature type="region of interest" description="Disordered" evidence="1">
    <location>
        <begin position="27"/>
        <end position="46"/>
    </location>
</feature>
<accession>A0AAV4C3V6</accession>
<gene>
    <name evidence="2" type="ORF">PoB_005218300</name>
</gene>
<reference evidence="2 3" key="1">
    <citation type="journal article" date="2021" name="Elife">
        <title>Chloroplast acquisition without the gene transfer in kleptoplastic sea slugs, Plakobranchus ocellatus.</title>
        <authorList>
            <person name="Maeda T."/>
            <person name="Takahashi S."/>
            <person name="Yoshida T."/>
            <person name="Shimamura S."/>
            <person name="Takaki Y."/>
            <person name="Nagai Y."/>
            <person name="Toyoda A."/>
            <person name="Suzuki Y."/>
            <person name="Arimoto A."/>
            <person name="Ishii H."/>
            <person name="Satoh N."/>
            <person name="Nishiyama T."/>
            <person name="Hasebe M."/>
            <person name="Maruyama T."/>
            <person name="Minagawa J."/>
            <person name="Obokata J."/>
            <person name="Shigenobu S."/>
        </authorList>
    </citation>
    <scope>NUCLEOTIDE SEQUENCE [LARGE SCALE GENOMIC DNA]</scope>
</reference>
<comment type="caution">
    <text evidence="2">The sequence shown here is derived from an EMBL/GenBank/DDBJ whole genome shotgun (WGS) entry which is preliminary data.</text>
</comment>
<sequence length="93" mass="10717">MENHEKEENVKRAEEFKGQVLMEGWINRHTDRQTEKRARRSRRAHQRVRAHMMLIGSSFDHPEAILTSPDPGLLHGCGLLASDSKITIITVLF</sequence>
<feature type="compositionally biased region" description="Basic and acidic residues" evidence="1">
    <location>
        <begin position="27"/>
        <end position="36"/>
    </location>
</feature>
<organism evidence="2 3">
    <name type="scientific">Plakobranchus ocellatus</name>
    <dbReference type="NCBI Taxonomy" id="259542"/>
    <lineage>
        <taxon>Eukaryota</taxon>
        <taxon>Metazoa</taxon>
        <taxon>Spiralia</taxon>
        <taxon>Lophotrochozoa</taxon>
        <taxon>Mollusca</taxon>
        <taxon>Gastropoda</taxon>
        <taxon>Heterobranchia</taxon>
        <taxon>Euthyneura</taxon>
        <taxon>Panpulmonata</taxon>
        <taxon>Sacoglossa</taxon>
        <taxon>Placobranchoidea</taxon>
        <taxon>Plakobranchidae</taxon>
        <taxon>Plakobranchus</taxon>
    </lineage>
</organism>
<evidence type="ECO:0000313" key="3">
    <source>
        <dbReference type="Proteomes" id="UP000735302"/>
    </source>
</evidence>
<proteinExistence type="predicted"/>
<evidence type="ECO:0000256" key="1">
    <source>
        <dbReference type="SAM" id="MobiDB-lite"/>
    </source>
</evidence>
<feature type="compositionally biased region" description="Basic residues" evidence="1">
    <location>
        <begin position="37"/>
        <end position="46"/>
    </location>
</feature>
<dbReference type="Proteomes" id="UP000735302">
    <property type="component" value="Unassembled WGS sequence"/>
</dbReference>
<protein>
    <submittedName>
        <fullName evidence="2">Uncharacterized protein</fullName>
    </submittedName>
</protein>